<feature type="region of interest" description="Disordered" evidence="1">
    <location>
        <begin position="212"/>
        <end position="374"/>
    </location>
</feature>
<dbReference type="AlphaFoldDB" id="A0AAD5V4R3"/>
<evidence type="ECO:0000313" key="3">
    <source>
        <dbReference type="Proteomes" id="UP001212997"/>
    </source>
</evidence>
<dbReference type="EMBL" id="JANAWD010000132">
    <property type="protein sequence ID" value="KAJ3486076.1"/>
    <property type="molecule type" value="Genomic_DNA"/>
</dbReference>
<protein>
    <submittedName>
        <fullName evidence="2">Uncharacterized protein</fullName>
    </submittedName>
</protein>
<comment type="caution">
    <text evidence="2">The sequence shown here is derived from an EMBL/GenBank/DDBJ whole genome shotgun (WGS) entry which is preliminary data.</text>
</comment>
<accession>A0AAD5V4R3</accession>
<feature type="compositionally biased region" description="Polar residues" evidence="1">
    <location>
        <begin position="314"/>
        <end position="330"/>
    </location>
</feature>
<proteinExistence type="predicted"/>
<evidence type="ECO:0000313" key="2">
    <source>
        <dbReference type="EMBL" id="KAJ3486076.1"/>
    </source>
</evidence>
<feature type="compositionally biased region" description="Low complexity" evidence="1">
    <location>
        <begin position="337"/>
        <end position="347"/>
    </location>
</feature>
<organism evidence="2 3">
    <name type="scientific">Meripilus lineatus</name>
    <dbReference type="NCBI Taxonomy" id="2056292"/>
    <lineage>
        <taxon>Eukaryota</taxon>
        <taxon>Fungi</taxon>
        <taxon>Dikarya</taxon>
        <taxon>Basidiomycota</taxon>
        <taxon>Agaricomycotina</taxon>
        <taxon>Agaricomycetes</taxon>
        <taxon>Polyporales</taxon>
        <taxon>Meripilaceae</taxon>
        <taxon>Meripilus</taxon>
    </lineage>
</organism>
<feature type="compositionally biased region" description="Low complexity" evidence="1">
    <location>
        <begin position="280"/>
        <end position="296"/>
    </location>
</feature>
<evidence type="ECO:0000256" key="1">
    <source>
        <dbReference type="SAM" id="MobiDB-lite"/>
    </source>
</evidence>
<dbReference type="Proteomes" id="UP001212997">
    <property type="component" value="Unassembled WGS sequence"/>
</dbReference>
<gene>
    <name evidence="2" type="ORF">NLI96_g4480</name>
</gene>
<name>A0AAD5V4R3_9APHY</name>
<feature type="compositionally biased region" description="Polar residues" evidence="1">
    <location>
        <begin position="348"/>
        <end position="358"/>
    </location>
</feature>
<reference evidence="2" key="1">
    <citation type="submission" date="2022-07" db="EMBL/GenBank/DDBJ databases">
        <title>Genome Sequence of Physisporinus lineatus.</title>
        <authorList>
            <person name="Buettner E."/>
        </authorList>
    </citation>
    <scope>NUCLEOTIDE SEQUENCE</scope>
    <source>
        <strain evidence="2">VT162</strain>
    </source>
</reference>
<sequence length="374" mass="41021">MPSPALQRSSSQHITIPTGVAGNLKITSSLLPHTTTSPVNSLKRKHSEISTLNTFDDIPESIDMPLLSPSTTLAGPPSPAPTEIIDVEPEDFIKTSIRHGVKSRDFGRELIHPPVPEVWVRPVQALAQHDMYIRRPQSGPYYSLSGKSLWRLLYLGWVTREEAKRHWQESDWKNLNEYEGRPSGPYPFVISPGRPKPTASYRAVMRIQLYGESEPEDVPEEMIYTPPDEPGMWDGDKEVDAEDIAQQKRRGELEAVAESQEETGAETSTSTPSAPGPEATPSQPTSSSSESLPDTPIIMPTSASSAEAIPQIRRTPSITFTIPSSATVSRTPPLPRSSSCSDLVSVSPATSTEESQPRQSRRGLGRAQTLVLVR</sequence>
<keyword evidence="3" id="KW-1185">Reference proteome</keyword>